<dbReference type="Proteomes" id="UP000029525">
    <property type="component" value="Unassembled WGS sequence"/>
</dbReference>
<dbReference type="InterPro" id="IPR001173">
    <property type="entry name" value="Glyco_trans_2-like"/>
</dbReference>
<dbReference type="SUPFAM" id="SSF53448">
    <property type="entry name" value="Nucleotide-diphospho-sugar transferases"/>
    <property type="match status" value="1"/>
</dbReference>
<evidence type="ECO:0000259" key="1">
    <source>
        <dbReference type="Pfam" id="PF00535"/>
    </source>
</evidence>
<protein>
    <submittedName>
        <fullName evidence="2">Glycosyl transferase</fullName>
    </submittedName>
</protein>
<evidence type="ECO:0000313" key="2">
    <source>
        <dbReference type="EMBL" id="KGF45163.1"/>
    </source>
</evidence>
<accession>A0A096ADH3</accession>
<organism evidence="2 3">
    <name type="scientific">Prevotella bivia DNF00320</name>
    <dbReference type="NCBI Taxonomy" id="1401068"/>
    <lineage>
        <taxon>Bacteria</taxon>
        <taxon>Pseudomonadati</taxon>
        <taxon>Bacteroidota</taxon>
        <taxon>Bacteroidia</taxon>
        <taxon>Bacteroidales</taxon>
        <taxon>Prevotellaceae</taxon>
        <taxon>Prevotella</taxon>
    </lineage>
</organism>
<comment type="caution">
    <text evidence="2">The sequence shown here is derived from an EMBL/GenBank/DDBJ whole genome shotgun (WGS) entry which is preliminary data.</text>
</comment>
<proteinExistence type="predicted"/>
<dbReference type="RefSeq" id="WP_036866386.1">
    <property type="nucleotide sequence ID" value="NZ_JRNQ01000018.1"/>
</dbReference>
<dbReference type="PANTHER" id="PTHR43685">
    <property type="entry name" value="GLYCOSYLTRANSFERASE"/>
    <property type="match status" value="1"/>
</dbReference>
<name>A0A096ADH3_9BACT</name>
<dbReference type="GO" id="GO:0016740">
    <property type="term" value="F:transferase activity"/>
    <property type="evidence" value="ECO:0007669"/>
    <property type="project" value="UniProtKB-KW"/>
</dbReference>
<dbReference type="EMBL" id="JRNQ01000018">
    <property type="protein sequence ID" value="KGF45163.1"/>
    <property type="molecule type" value="Genomic_DNA"/>
</dbReference>
<keyword evidence="2" id="KW-0808">Transferase</keyword>
<dbReference type="Gene3D" id="3.90.550.10">
    <property type="entry name" value="Spore Coat Polysaccharide Biosynthesis Protein SpsA, Chain A"/>
    <property type="match status" value="1"/>
</dbReference>
<dbReference type="AlphaFoldDB" id="A0A096ADH3"/>
<dbReference type="OrthoDB" id="1110483at2"/>
<feature type="domain" description="Glycosyltransferase 2-like" evidence="1">
    <location>
        <begin position="253"/>
        <end position="379"/>
    </location>
</feature>
<dbReference type="PANTHER" id="PTHR43685:SF2">
    <property type="entry name" value="GLYCOSYLTRANSFERASE 2-LIKE DOMAIN-CONTAINING PROTEIN"/>
    <property type="match status" value="1"/>
</dbReference>
<sequence length="494" mass="56113">MEKNIKVDCFLPFIEDANLEAVIADAQSCVKVNSVTVFFSRSIEQKSTSLINIDTILVDDIFSTANMKLMAEHTNSEYLLFCFNKGKLTIGSNAIERLLAVAVSTDAVMVYCDRFSKEDNKLVKHPVIDYQIGSIRDDFDFGSVVLIKADALKIWAKEETESYEYAGWYSLRLALSRQGELFHLDECLYTEQALDFRKSGEKQFDYVNPRNREVQIEMEKAATAHLRKIGAWIDVAQYRTPSFEGYSFPVEASVVIPVFNRVKTITDAIRSVITQKANFKFNVIVVDNHSTDGTTEAIETLAVADDRIIHLVPERFDLGIGGCWNYALDSELCGKFAIQLDSDDLYSADDVLQHIVDQFYDQKAAMLIGSYRMCDFQLNTLPPGLVDHKEWTEDNGCNNALRINGLGAPRAFFTPVVCELKFPNTSYGEDYAMGLAVSREYRIARIYDELYLCRRWEGNSDAALSVDKVNANNLYKDRIRTIELKARQQRNKVK</sequence>
<dbReference type="Pfam" id="PF00535">
    <property type="entry name" value="Glycos_transf_2"/>
    <property type="match status" value="1"/>
</dbReference>
<gene>
    <name evidence="2" type="ORF">HMPREF0647_03395</name>
</gene>
<dbReference type="InterPro" id="IPR029044">
    <property type="entry name" value="Nucleotide-diphossugar_trans"/>
</dbReference>
<reference evidence="2 3" key="1">
    <citation type="submission" date="2014-07" db="EMBL/GenBank/DDBJ databases">
        <authorList>
            <person name="McCorrison J."/>
            <person name="Sanka R."/>
            <person name="Torralba M."/>
            <person name="Gillis M."/>
            <person name="Haft D.H."/>
            <person name="Methe B."/>
            <person name="Sutton G."/>
            <person name="Nelson K.E."/>
        </authorList>
    </citation>
    <scope>NUCLEOTIDE SEQUENCE [LARGE SCALE GENOMIC DNA]</scope>
    <source>
        <strain evidence="2 3">DNF00320</strain>
    </source>
</reference>
<dbReference type="CDD" id="cd00761">
    <property type="entry name" value="Glyco_tranf_GTA_type"/>
    <property type="match status" value="1"/>
</dbReference>
<evidence type="ECO:0000313" key="3">
    <source>
        <dbReference type="Proteomes" id="UP000029525"/>
    </source>
</evidence>
<dbReference type="InterPro" id="IPR050834">
    <property type="entry name" value="Glycosyltransf_2"/>
</dbReference>